<evidence type="ECO:0000313" key="1">
    <source>
        <dbReference type="EMBL" id="OQZ87952.1"/>
    </source>
</evidence>
<keyword evidence="2" id="KW-1185">Reference proteome</keyword>
<name>A0ABX3R1U7_9MYCO</name>
<dbReference type="Gene3D" id="3.40.50.10600">
    <property type="entry name" value="SpoIIaa-like domains"/>
    <property type="match status" value="1"/>
</dbReference>
<organism evidence="1 2">
    <name type="scientific">Mycobacterium alsense</name>
    <dbReference type="NCBI Taxonomy" id="324058"/>
    <lineage>
        <taxon>Bacteria</taxon>
        <taxon>Bacillati</taxon>
        <taxon>Actinomycetota</taxon>
        <taxon>Actinomycetes</taxon>
        <taxon>Mycobacteriales</taxon>
        <taxon>Mycobacteriaceae</taxon>
        <taxon>Mycobacterium</taxon>
    </lineage>
</organism>
<dbReference type="SUPFAM" id="SSF52091">
    <property type="entry name" value="SpoIIaa-like"/>
    <property type="match status" value="1"/>
</dbReference>
<comment type="caution">
    <text evidence="1">The sequence shown here is derived from an EMBL/GenBank/DDBJ whole genome shotgun (WGS) entry which is preliminary data.</text>
</comment>
<dbReference type="Pfam" id="PF11964">
    <property type="entry name" value="SpoIIAA-like"/>
    <property type="match status" value="1"/>
</dbReference>
<sequence>MVPRAEELASVPAGIQALEAVGTVTKDDYDRVFAPLVDRARRAGGRMRLLYQFGPGFERITPGALWADTRLGWASLALLDGCAVVSDIDWVRSPARGIGAWMPCPMRVYDNEEFDGAVAWLASLPSGADVSRLDMAKAFVGGSLASVGSLAGIAISRAPKRSRE</sequence>
<gene>
    <name evidence="1" type="ORF">BST11_25295</name>
</gene>
<dbReference type="EMBL" id="MVHD01000078">
    <property type="protein sequence ID" value="OQZ87952.1"/>
    <property type="molecule type" value="Genomic_DNA"/>
</dbReference>
<dbReference type="Proteomes" id="UP000192319">
    <property type="component" value="Unassembled WGS sequence"/>
</dbReference>
<reference evidence="1 2" key="1">
    <citation type="submission" date="2017-02" db="EMBL/GenBank/DDBJ databases">
        <title>The new phylogeny of genus Mycobacterium.</title>
        <authorList>
            <person name="Tortoli E."/>
            <person name="Trovato A."/>
            <person name="Cirillo D.M."/>
        </authorList>
    </citation>
    <scope>NUCLEOTIDE SEQUENCE [LARGE SCALE GENOMIC DNA]</scope>
    <source>
        <strain evidence="1 2">DSM 45230</strain>
    </source>
</reference>
<proteinExistence type="predicted"/>
<dbReference type="InterPro" id="IPR021866">
    <property type="entry name" value="SpoIIAA-like"/>
</dbReference>
<protein>
    <submittedName>
        <fullName evidence="1">STAS/SEC14 domain-containing protein</fullName>
    </submittedName>
</protein>
<accession>A0ABX3R1U7</accession>
<dbReference type="InterPro" id="IPR038396">
    <property type="entry name" value="SpoIIAA-like_sf"/>
</dbReference>
<evidence type="ECO:0000313" key="2">
    <source>
        <dbReference type="Proteomes" id="UP000192319"/>
    </source>
</evidence>
<dbReference type="InterPro" id="IPR036513">
    <property type="entry name" value="STAS_dom_sf"/>
</dbReference>